<accession>A0AAV7NNM4</accession>
<feature type="region of interest" description="Disordered" evidence="1">
    <location>
        <begin position="137"/>
        <end position="178"/>
    </location>
</feature>
<dbReference type="EMBL" id="JANPWB010000012">
    <property type="protein sequence ID" value="KAJ1117526.1"/>
    <property type="molecule type" value="Genomic_DNA"/>
</dbReference>
<gene>
    <name evidence="2" type="ORF">NDU88_005725</name>
</gene>
<sequence length="178" mass="19584">MVGDAEGRSRHNNLFNRVPEASRGVRHGGNCGALDSRGFEARWTVPIVCDRKCALCTGDPPRPRASRAITARTLNYKAKDCILWVSREMESVYFDNHRISIYPEHLIHAAVSRPAEGSPWRQVSFFRYTGRFMEMARGMGQGTPGKSKIQEEGGPGPPGGPSTRTGGLKGQPGNRSCR</sequence>
<comment type="caution">
    <text evidence="2">The sequence shown here is derived from an EMBL/GenBank/DDBJ whole genome shotgun (WGS) entry which is preliminary data.</text>
</comment>
<evidence type="ECO:0000313" key="3">
    <source>
        <dbReference type="Proteomes" id="UP001066276"/>
    </source>
</evidence>
<name>A0AAV7NNM4_PLEWA</name>
<organism evidence="2 3">
    <name type="scientific">Pleurodeles waltl</name>
    <name type="common">Iberian ribbed newt</name>
    <dbReference type="NCBI Taxonomy" id="8319"/>
    <lineage>
        <taxon>Eukaryota</taxon>
        <taxon>Metazoa</taxon>
        <taxon>Chordata</taxon>
        <taxon>Craniata</taxon>
        <taxon>Vertebrata</taxon>
        <taxon>Euteleostomi</taxon>
        <taxon>Amphibia</taxon>
        <taxon>Batrachia</taxon>
        <taxon>Caudata</taxon>
        <taxon>Salamandroidea</taxon>
        <taxon>Salamandridae</taxon>
        <taxon>Pleurodelinae</taxon>
        <taxon>Pleurodeles</taxon>
    </lineage>
</organism>
<proteinExistence type="predicted"/>
<keyword evidence="3" id="KW-1185">Reference proteome</keyword>
<dbReference type="Proteomes" id="UP001066276">
    <property type="component" value="Chromosome 8"/>
</dbReference>
<evidence type="ECO:0000313" key="2">
    <source>
        <dbReference type="EMBL" id="KAJ1117526.1"/>
    </source>
</evidence>
<dbReference type="AlphaFoldDB" id="A0AAV7NNM4"/>
<evidence type="ECO:0000256" key="1">
    <source>
        <dbReference type="SAM" id="MobiDB-lite"/>
    </source>
</evidence>
<reference evidence="2" key="1">
    <citation type="journal article" date="2022" name="bioRxiv">
        <title>Sequencing and chromosome-scale assembly of the giantPleurodeles waltlgenome.</title>
        <authorList>
            <person name="Brown T."/>
            <person name="Elewa A."/>
            <person name="Iarovenko S."/>
            <person name="Subramanian E."/>
            <person name="Araus A.J."/>
            <person name="Petzold A."/>
            <person name="Susuki M."/>
            <person name="Suzuki K.-i.T."/>
            <person name="Hayashi T."/>
            <person name="Toyoda A."/>
            <person name="Oliveira C."/>
            <person name="Osipova E."/>
            <person name="Leigh N.D."/>
            <person name="Simon A."/>
            <person name="Yun M.H."/>
        </authorList>
    </citation>
    <scope>NUCLEOTIDE SEQUENCE</scope>
    <source>
        <strain evidence="2">20211129_DDA</strain>
        <tissue evidence="2">Liver</tissue>
    </source>
</reference>
<protein>
    <submittedName>
        <fullName evidence="2">Uncharacterized protein</fullName>
    </submittedName>
</protein>